<proteinExistence type="predicted"/>
<dbReference type="InterPro" id="IPR029052">
    <property type="entry name" value="Metallo-depent_PP-like"/>
</dbReference>
<dbReference type="PANTHER" id="PTHR12905">
    <property type="entry name" value="METALLOPHOSPHOESTERASE"/>
    <property type="match status" value="1"/>
</dbReference>
<organism evidence="2 3">
    <name type="scientific">Aspergillus leporis</name>
    <dbReference type="NCBI Taxonomy" id="41062"/>
    <lineage>
        <taxon>Eukaryota</taxon>
        <taxon>Fungi</taxon>
        <taxon>Dikarya</taxon>
        <taxon>Ascomycota</taxon>
        <taxon>Pezizomycotina</taxon>
        <taxon>Eurotiomycetes</taxon>
        <taxon>Eurotiomycetidae</taxon>
        <taxon>Eurotiales</taxon>
        <taxon>Aspergillaceae</taxon>
        <taxon>Aspergillus</taxon>
        <taxon>Aspergillus subgen. Circumdati</taxon>
    </lineage>
</organism>
<dbReference type="EMBL" id="ML732157">
    <property type="protein sequence ID" value="KAB8078531.1"/>
    <property type="molecule type" value="Genomic_DNA"/>
</dbReference>
<dbReference type="PANTHER" id="PTHR12905:SF16">
    <property type="entry name" value="SER_THR PROTEIN PHOSPHATASE FAMILY PROTEIN (AFU_ORTHOLOGUE AFUA_1G06000)"/>
    <property type="match status" value="1"/>
</dbReference>
<dbReference type="InterPro" id="IPR004843">
    <property type="entry name" value="Calcineurin-like_PHP"/>
</dbReference>
<dbReference type="CDD" id="cd07379">
    <property type="entry name" value="MPP_239FB"/>
    <property type="match status" value="1"/>
</dbReference>
<sequence>MRRKTRFVCVSDTHAYTPAEAGFKLPAGDVLIHAGDLTNQGRLSELQKTIDWIAAADFEVKIIICGNHDITLDPSFYGLHGSKSHTKHLEDAQKCIEASSSIVLLRHQSALVRLTRPNGPNTTFKVFGSPFSQSPGTWAFGYESATAAALWSQIPLDADLVVTHTPPHSHCDSRAIGVSVGCKALHQALGRVRPSLAICGHVHESRGYERVRWSASVEGEEDSVVRGVLPPPGSKKQSLIDLTGKKAQRLDNDGIFLTEQVSPFPSAQNVLVLPPAADEVGSGEACTTSYFPRSRPDEYPNNRANFRSNRRETCIINAAILATSWPHGGGKRFNAPIVVDVELPTWREETPHSTTIA</sequence>
<dbReference type="InterPro" id="IPR051693">
    <property type="entry name" value="UPF0046_metallophosphoest"/>
</dbReference>
<keyword evidence="3" id="KW-1185">Reference proteome</keyword>
<evidence type="ECO:0000313" key="3">
    <source>
        <dbReference type="Proteomes" id="UP000326565"/>
    </source>
</evidence>
<protein>
    <submittedName>
        <fullName evidence="2">Metallo-dependent phosphatase-like protein</fullName>
    </submittedName>
</protein>
<dbReference type="Proteomes" id="UP000326565">
    <property type="component" value="Unassembled WGS sequence"/>
</dbReference>
<reference evidence="2 3" key="1">
    <citation type="submission" date="2019-04" db="EMBL/GenBank/DDBJ databases">
        <title>Friends and foes A comparative genomics study of 23 Aspergillus species from section Flavi.</title>
        <authorList>
            <consortium name="DOE Joint Genome Institute"/>
            <person name="Kjaerbolling I."/>
            <person name="Vesth T."/>
            <person name="Frisvad J.C."/>
            <person name="Nybo J.L."/>
            <person name="Theobald S."/>
            <person name="Kildgaard S."/>
            <person name="Isbrandt T."/>
            <person name="Kuo A."/>
            <person name="Sato A."/>
            <person name="Lyhne E.K."/>
            <person name="Kogle M.E."/>
            <person name="Wiebenga A."/>
            <person name="Kun R.S."/>
            <person name="Lubbers R.J."/>
            <person name="Makela M.R."/>
            <person name="Barry K."/>
            <person name="Chovatia M."/>
            <person name="Clum A."/>
            <person name="Daum C."/>
            <person name="Haridas S."/>
            <person name="He G."/>
            <person name="LaButti K."/>
            <person name="Lipzen A."/>
            <person name="Mondo S."/>
            <person name="Riley R."/>
            <person name="Salamov A."/>
            <person name="Simmons B.A."/>
            <person name="Magnuson J.K."/>
            <person name="Henrissat B."/>
            <person name="Mortensen U.H."/>
            <person name="Larsen T.O."/>
            <person name="Devries R.P."/>
            <person name="Grigoriev I.V."/>
            <person name="Machida M."/>
            <person name="Baker S.E."/>
            <person name="Andersen M.R."/>
        </authorList>
    </citation>
    <scope>NUCLEOTIDE SEQUENCE [LARGE SCALE GENOMIC DNA]</scope>
    <source>
        <strain evidence="2 3">CBS 151.66</strain>
    </source>
</reference>
<dbReference type="GO" id="GO:0016787">
    <property type="term" value="F:hydrolase activity"/>
    <property type="evidence" value="ECO:0007669"/>
    <property type="project" value="InterPro"/>
</dbReference>
<dbReference type="Gene3D" id="3.60.21.10">
    <property type="match status" value="1"/>
</dbReference>
<feature type="domain" description="Calcineurin-like phosphoesterase" evidence="1">
    <location>
        <begin position="6"/>
        <end position="204"/>
    </location>
</feature>
<dbReference type="SUPFAM" id="SSF56300">
    <property type="entry name" value="Metallo-dependent phosphatases"/>
    <property type="match status" value="1"/>
</dbReference>
<dbReference type="OrthoDB" id="630188at2759"/>
<evidence type="ECO:0000259" key="1">
    <source>
        <dbReference type="Pfam" id="PF00149"/>
    </source>
</evidence>
<gene>
    <name evidence="2" type="ORF">BDV29DRAFT_144993</name>
</gene>
<dbReference type="Pfam" id="PF00149">
    <property type="entry name" value="Metallophos"/>
    <property type="match status" value="1"/>
</dbReference>
<dbReference type="AlphaFoldDB" id="A0A5N5XCX3"/>
<accession>A0A5N5XCX3</accession>
<name>A0A5N5XCX3_9EURO</name>
<evidence type="ECO:0000313" key="2">
    <source>
        <dbReference type="EMBL" id="KAB8078531.1"/>
    </source>
</evidence>